<evidence type="ECO:0000256" key="1">
    <source>
        <dbReference type="SAM" id="MobiDB-lite"/>
    </source>
</evidence>
<reference evidence="2" key="3">
    <citation type="submission" date="2025-09" db="UniProtKB">
        <authorList>
            <consortium name="Ensembl"/>
        </authorList>
    </citation>
    <scope>IDENTIFICATION</scope>
</reference>
<accession>A0A669DB18</accession>
<dbReference type="GeneTree" id="ENSGT00940000178625"/>
<protein>
    <submittedName>
        <fullName evidence="2">Uncharacterized protein</fullName>
    </submittedName>
</protein>
<keyword evidence="3" id="KW-1185">Reference proteome</keyword>
<feature type="region of interest" description="Disordered" evidence="1">
    <location>
        <begin position="1"/>
        <end position="35"/>
    </location>
</feature>
<proteinExistence type="predicted"/>
<sequence length="59" mass="6359">MIAAQDLHTEFQEAESQLSSDTDLEDPDGKNAKTGKGLVCFPDFLILGTVLRSTKSTST</sequence>
<evidence type="ECO:0000313" key="3">
    <source>
        <dbReference type="Proteomes" id="UP000005207"/>
    </source>
</evidence>
<dbReference type="OMA" id="KVCTEYG"/>
<evidence type="ECO:0000313" key="2">
    <source>
        <dbReference type="Ensembl" id="ENSONIP00000055510.1"/>
    </source>
</evidence>
<dbReference type="Ensembl" id="ENSONIT00000091229.1">
    <property type="protein sequence ID" value="ENSONIP00000055510.1"/>
    <property type="gene ID" value="ENSONIG00000041398.1"/>
</dbReference>
<dbReference type="InParanoid" id="A0A669DB18"/>
<name>A0A669DB18_ORENI</name>
<dbReference type="AlphaFoldDB" id="A0A669DB18"/>
<reference evidence="3" key="1">
    <citation type="submission" date="2012-01" db="EMBL/GenBank/DDBJ databases">
        <title>The Genome Sequence of Oreochromis niloticus (Nile Tilapia).</title>
        <authorList>
            <consortium name="Broad Institute Genome Assembly Team"/>
            <consortium name="Broad Institute Sequencing Platform"/>
            <person name="Di Palma F."/>
            <person name="Johnson J."/>
            <person name="Lander E.S."/>
            <person name="Lindblad-Toh K."/>
        </authorList>
    </citation>
    <scope>NUCLEOTIDE SEQUENCE [LARGE SCALE GENOMIC DNA]</scope>
</reference>
<reference evidence="2" key="2">
    <citation type="submission" date="2025-08" db="UniProtKB">
        <authorList>
            <consortium name="Ensembl"/>
        </authorList>
    </citation>
    <scope>IDENTIFICATION</scope>
</reference>
<dbReference type="Proteomes" id="UP000005207">
    <property type="component" value="Linkage group LG10"/>
</dbReference>
<organism evidence="2 3">
    <name type="scientific">Oreochromis niloticus</name>
    <name type="common">Nile tilapia</name>
    <name type="synonym">Tilapia nilotica</name>
    <dbReference type="NCBI Taxonomy" id="8128"/>
    <lineage>
        <taxon>Eukaryota</taxon>
        <taxon>Metazoa</taxon>
        <taxon>Chordata</taxon>
        <taxon>Craniata</taxon>
        <taxon>Vertebrata</taxon>
        <taxon>Euteleostomi</taxon>
        <taxon>Actinopterygii</taxon>
        <taxon>Neopterygii</taxon>
        <taxon>Teleostei</taxon>
        <taxon>Neoteleostei</taxon>
        <taxon>Acanthomorphata</taxon>
        <taxon>Ovalentaria</taxon>
        <taxon>Cichlomorphae</taxon>
        <taxon>Cichliformes</taxon>
        <taxon>Cichlidae</taxon>
        <taxon>African cichlids</taxon>
        <taxon>Pseudocrenilabrinae</taxon>
        <taxon>Oreochromini</taxon>
        <taxon>Oreochromis</taxon>
    </lineage>
</organism>